<dbReference type="InterPro" id="IPR015421">
    <property type="entry name" value="PyrdxlP-dep_Trfase_major"/>
</dbReference>
<dbReference type="GO" id="GO:0043545">
    <property type="term" value="P:molybdopterin cofactor metabolic process"/>
    <property type="evidence" value="ECO:0007669"/>
    <property type="project" value="TreeGrafter"/>
</dbReference>
<feature type="region of interest" description="Disordered" evidence="1">
    <location>
        <begin position="1"/>
        <end position="20"/>
    </location>
</feature>
<feature type="domain" description="Aminotransferase class V" evidence="2">
    <location>
        <begin position="3"/>
        <end position="59"/>
    </location>
</feature>
<comment type="caution">
    <text evidence="3">The sequence shown here is derived from an EMBL/GenBank/DDBJ whole genome shotgun (WGS) entry which is preliminary data.</text>
</comment>
<reference evidence="3" key="1">
    <citation type="submission" date="2021-07" db="EMBL/GenBank/DDBJ databases">
        <authorList>
            <person name="Branca A.L. A."/>
        </authorList>
    </citation>
    <scope>NUCLEOTIDE SEQUENCE</scope>
</reference>
<dbReference type="OrthoDB" id="10264306at2759"/>
<dbReference type="Gene3D" id="3.40.640.10">
    <property type="entry name" value="Type I PLP-dependent aspartate aminotransferase-like (Major domain)"/>
    <property type="match status" value="1"/>
</dbReference>
<evidence type="ECO:0000313" key="4">
    <source>
        <dbReference type="Proteomes" id="UP001154252"/>
    </source>
</evidence>
<evidence type="ECO:0000256" key="1">
    <source>
        <dbReference type="SAM" id="MobiDB-lite"/>
    </source>
</evidence>
<dbReference type="EMBL" id="CAJVRC010000835">
    <property type="protein sequence ID" value="CAG8885656.1"/>
    <property type="molecule type" value="Genomic_DNA"/>
</dbReference>
<dbReference type="SUPFAM" id="SSF53383">
    <property type="entry name" value="PLP-dependent transferases"/>
    <property type="match status" value="1"/>
</dbReference>
<accession>A0A9W4K1F5</accession>
<sequence length="60" mass="6610">MMSNLYGNPHSRSSSSQRSTKLIDDVRLRALAFFNAGPDEYDLVFVANATSAIKLVAESF</sequence>
<dbReference type="GO" id="GO:0008265">
    <property type="term" value="F:molybdenum cofactor sulfurtransferase activity"/>
    <property type="evidence" value="ECO:0007669"/>
    <property type="project" value="TreeGrafter"/>
</dbReference>
<proteinExistence type="predicted"/>
<dbReference type="InterPro" id="IPR015424">
    <property type="entry name" value="PyrdxlP-dep_Trfase"/>
</dbReference>
<dbReference type="Proteomes" id="UP001154252">
    <property type="component" value="Unassembled WGS sequence"/>
</dbReference>
<organism evidence="3 4">
    <name type="scientific">Penicillium egyptiacum</name>
    <dbReference type="NCBI Taxonomy" id="1303716"/>
    <lineage>
        <taxon>Eukaryota</taxon>
        <taxon>Fungi</taxon>
        <taxon>Dikarya</taxon>
        <taxon>Ascomycota</taxon>
        <taxon>Pezizomycotina</taxon>
        <taxon>Eurotiomycetes</taxon>
        <taxon>Eurotiomycetidae</taxon>
        <taxon>Eurotiales</taxon>
        <taxon>Aspergillaceae</taxon>
        <taxon>Penicillium</taxon>
    </lineage>
</organism>
<dbReference type="Pfam" id="PF00266">
    <property type="entry name" value="Aminotran_5"/>
    <property type="match status" value="1"/>
</dbReference>
<protein>
    <recommendedName>
        <fullName evidence="2">Aminotransferase class V domain-containing protein</fullName>
    </recommendedName>
</protein>
<keyword evidence="4" id="KW-1185">Reference proteome</keyword>
<dbReference type="InterPro" id="IPR000192">
    <property type="entry name" value="Aminotrans_V_dom"/>
</dbReference>
<name>A0A9W4K1F5_9EURO</name>
<evidence type="ECO:0000313" key="3">
    <source>
        <dbReference type="EMBL" id="CAG8885656.1"/>
    </source>
</evidence>
<gene>
    <name evidence="3" type="ORF">PEGY_LOCUS482</name>
</gene>
<dbReference type="PANTHER" id="PTHR14237">
    <property type="entry name" value="MOLYBDOPTERIN COFACTOR SULFURASE MOSC"/>
    <property type="match status" value="1"/>
</dbReference>
<dbReference type="AlphaFoldDB" id="A0A9W4K1F5"/>
<dbReference type="PANTHER" id="PTHR14237:SF80">
    <property type="entry name" value="MOLYBDENUM COFACTOR SULFURASE"/>
    <property type="match status" value="1"/>
</dbReference>
<evidence type="ECO:0000259" key="2">
    <source>
        <dbReference type="Pfam" id="PF00266"/>
    </source>
</evidence>